<evidence type="ECO:0000256" key="8">
    <source>
        <dbReference type="ARBA" id="ARBA00022840"/>
    </source>
</evidence>
<dbReference type="InterPro" id="IPR001206">
    <property type="entry name" value="Diacylglycerol_kinase_cat_dom"/>
</dbReference>
<name>A0A6J4KNI0_9CYAN</name>
<dbReference type="InterPro" id="IPR045540">
    <property type="entry name" value="YegS/DAGK_C"/>
</dbReference>
<dbReference type="GO" id="GO:0008654">
    <property type="term" value="P:phospholipid biosynthetic process"/>
    <property type="evidence" value="ECO:0007669"/>
    <property type="project" value="UniProtKB-KW"/>
</dbReference>
<feature type="domain" description="DAGKc" evidence="13">
    <location>
        <begin position="1"/>
        <end position="126"/>
    </location>
</feature>
<keyword evidence="5" id="KW-0479">Metal-binding</keyword>
<keyword evidence="6" id="KW-0547">Nucleotide-binding</keyword>
<dbReference type="GO" id="GO:0046872">
    <property type="term" value="F:metal ion binding"/>
    <property type="evidence" value="ECO:0007669"/>
    <property type="project" value="UniProtKB-KW"/>
</dbReference>
<evidence type="ECO:0000256" key="12">
    <source>
        <dbReference type="ARBA" id="ARBA00023264"/>
    </source>
</evidence>
<dbReference type="GO" id="GO:0005886">
    <property type="term" value="C:plasma membrane"/>
    <property type="evidence" value="ECO:0007669"/>
    <property type="project" value="TreeGrafter"/>
</dbReference>
<dbReference type="InterPro" id="IPR016064">
    <property type="entry name" value="NAD/diacylglycerol_kinase_sf"/>
</dbReference>
<dbReference type="AlphaFoldDB" id="A0A6J4KNI0"/>
<reference evidence="14" key="1">
    <citation type="submission" date="2020-02" db="EMBL/GenBank/DDBJ databases">
        <authorList>
            <person name="Meier V. D."/>
        </authorList>
    </citation>
    <scope>NUCLEOTIDE SEQUENCE</scope>
    <source>
        <strain evidence="14">AVDCRST_MAG94</strain>
    </source>
</reference>
<dbReference type="NCBIfam" id="TIGR00147">
    <property type="entry name" value="YegS/Rv2252/BmrU family lipid kinase"/>
    <property type="match status" value="1"/>
</dbReference>
<evidence type="ECO:0000256" key="9">
    <source>
        <dbReference type="ARBA" id="ARBA00022842"/>
    </source>
</evidence>
<dbReference type="SUPFAM" id="SSF111331">
    <property type="entry name" value="NAD kinase/diacylglycerol kinase-like"/>
    <property type="match status" value="1"/>
</dbReference>
<evidence type="ECO:0000256" key="2">
    <source>
        <dbReference type="ARBA" id="ARBA00005983"/>
    </source>
</evidence>
<dbReference type="InterPro" id="IPR017438">
    <property type="entry name" value="ATP-NAD_kinase_N"/>
</dbReference>
<accession>A0A6J4KNI0</accession>
<dbReference type="GO" id="GO:0004143">
    <property type="term" value="F:ATP-dependent diacylglycerol kinase activity"/>
    <property type="evidence" value="ECO:0007669"/>
    <property type="project" value="TreeGrafter"/>
</dbReference>
<keyword evidence="8" id="KW-0067">ATP-binding</keyword>
<evidence type="ECO:0000256" key="7">
    <source>
        <dbReference type="ARBA" id="ARBA00022777"/>
    </source>
</evidence>
<dbReference type="Pfam" id="PF00781">
    <property type="entry name" value="DAGK_cat"/>
    <property type="match status" value="1"/>
</dbReference>
<dbReference type="Pfam" id="PF19279">
    <property type="entry name" value="YegS_C"/>
    <property type="match status" value="1"/>
</dbReference>
<evidence type="ECO:0000256" key="5">
    <source>
        <dbReference type="ARBA" id="ARBA00022723"/>
    </source>
</evidence>
<dbReference type="PANTHER" id="PTHR12358:SF106">
    <property type="entry name" value="LIPID KINASE YEGS"/>
    <property type="match status" value="1"/>
</dbReference>
<keyword evidence="11" id="KW-0594">Phospholipid biosynthesis</keyword>
<dbReference type="InterPro" id="IPR005218">
    <property type="entry name" value="Diacylglycerol/lipid_kinase"/>
</dbReference>
<comment type="cofactor">
    <cofactor evidence="1">
        <name>Mg(2+)</name>
        <dbReference type="ChEBI" id="CHEBI:18420"/>
    </cofactor>
</comment>
<keyword evidence="9" id="KW-0460">Magnesium</keyword>
<dbReference type="InterPro" id="IPR050187">
    <property type="entry name" value="Lipid_Phosphate_FormReg"/>
</dbReference>
<evidence type="ECO:0000256" key="10">
    <source>
        <dbReference type="ARBA" id="ARBA00023098"/>
    </source>
</evidence>
<dbReference type="Gene3D" id="2.60.200.40">
    <property type="match status" value="1"/>
</dbReference>
<organism evidence="14">
    <name type="scientific">uncultured Leptolyngbya sp</name>
    <dbReference type="NCBI Taxonomy" id="332963"/>
    <lineage>
        <taxon>Bacteria</taxon>
        <taxon>Bacillati</taxon>
        <taxon>Cyanobacteriota</taxon>
        <taxon>Cyanophyceae</taxon>
        <taxon>Leptolyngbyales</taxon>
        <taxon>Leptolyngbyaceae</taxon>
        <taxon>Leptolyngbya group</taxon>
        <taxon>Leptolyngbya</taxon>
        <taxon>environmental samples</taxon>
    </lineage>
</organism>
<dbReference type="SMART" id="SM00046">
    <property type="entry name" value="DAGKc"/>
    <property type="match status" value="1"/>
</dbReference>
<dbReference type="PROSITE" id="PS50146">
    <property type="entry name" value="DAGK"/>
    <property type="match status" value="1"/>
</dbReference>
<evidence type="ECO:0000256" key="1">
    <source>
        <dbReference type="ARBA" id="ARBA00001946"/>
    </source>
</evidence>
<keyword evidence="3" id="KW-0444">Lipid biosynthesis</keyword>
<dbReference type="EMBL" id="CADCTY010000292">
    <property type="protein sequence ID" value="CAA9309249.1"/>
    <property type="molecule type" value="Genomic_DNA"/>
</dbReference>
<dbReference type="GO" id="GO:0005524">
    <property type="term" value="F:ATP binding"/>
    <property type="evidence" value="ECO:0007669"/>
    <property type="project" value="UniProtKB-KW"/>
</dbReference>
<evidence type="ECO:0000256" key="4">
    <source>
        <dbReference type="ARBA" id="ARBA00022679"/>
    </source>
</evidence>
<sequence>MRRALFLVNYHSRKGQQSLPEAVKQLKRLGFELLEESTEHPEQLPELISRYRGKVDIVIIGGGDGTLNAAAAGLVETGLPLGILPLGTANDLARTLGIPTSIPQACDIIATGRNLPIDLGRVNDKYFFNVASFGLSTRITEKLTKDVKKRWGVFAYGVTALQVLLRTRPFRAELRLNGEIIRVKTVQVSVGNGRFYGGGMAIAHDATINDQTLDLYSLEIDHWWQIIPILPAMARGRQATWPRVVAREAKEVEVFTRRPRSINTDGEITTQTPARFRVIPHAISVMVPVRADSPGLS</sequence>
<evidence type="ECO:0000256" key="3">
    <source>
        <dbReference type="ARBA" id="ARBA00022516"/>
    </source>
</evidence>
<evidence type="ECO:0000313" key="14">
    <source>
        <dbReference type="EMBL" id="CAA9309249.1"/>
    </source>
</evidence>
<proteinExistence type="inferred from homology"/>
<keyword evidence="4" id="KW-0808">Transferase</keyword>
<dbReference type="PANTHER" id="PTHR12358">
    <property type="entry name" value="SPHINGOSINE KINASE"/>
    <property type="match status" value="1"/>
</dbReference>
<keyword evidence="7 14" id="KW-0418">Kinase</keyword>
<dbReference type="NCBIfam" id="NF009604">
    <property type="entry name" value="PRK13057.1"/>
    <property type="match status" value="1"/>
</dbReference>
<keyword evidence="12" id="KW-1208">Phospholipid metabolism</keyword>
<evidence type="ECO:0000259" key="13">
    <source>
        <dbReference type="PROSITE" id="PS50146"/>
    </source>
</evidence>
<comment type="similarity">
    <text evidence="2">Belongs to the diacylglycerol/lipid kinase family.</text>
</comment>
<dbReference type="Gene3D" id="3.40.50.10330">
    <property type="entry name" value="Probable inorganic polyphosphate/atp-NAD kinase, domain 1"/>
    <property type="match status" value="1"/>
</dbReference>
<protein>
    <submittedName>
        <fullName evidence="14">Transcription regulator [contains diacylglycerol kinase catalytic domain]</fullName>
    </submittedName>
</protein>
<gene>
    <name evidence="14" type="ORF">AVDCRST_MAG94-858</name>
</gene>
<evidence type="ECO:0000256" key="11">
    <source>
        <dbReference type="ARBA" id="ARBA00023209"/>
    </source>
</evidence>
<keyword evidence="10" id="KW-0443">Lipid metabolism</keyword>
<evidence type="ECO:0000256" key="6">
    <source>
        <dbReference type="ARBA" id="ARBA00022741"/>
    </source>
</evidence>